<evidence type="ECO:0000256" key="2">
    <source>
        <dbReference type="ARBA" id="ARBA00022723"/>
    </source>
</evidence>
<evidence type="ECO:0000259" key="8">
    <source>
        <dbReference type="PROSITE" id="PS51873"/>
    </source>
</evidence>
<sequence length="474" mass="55979">MSCCQKPSCPICCERLNKSTRYEVECPGCRRKVCRSCIQTYLLQIMNEPKCMYEDCSREWSVLYLRQSLPRSFVDHTYRKHRENMLLEREKSLIPQTMPILECKNQIRQVERDIRKAIRKVKEAQFEQRRLEEDLMVQQNRLHGLYYEAGLPVDSTKNNNTIEYKRPCPVEGCPAYLHPQTGKCDACSQTTCLKCNIVLSSFPATHQCHSEDILQWNAIRENTKPCPGCKTLIYKVSGCNQMWCSQCHTPFAWDTGRIERGPIHNPEYYDWMFGDRTPARLGVVDGDVECLRGVRGEEEEPVSTRQLRHALDMCLSHRPEEKDKNNEPFSEETIKKWTKYVLSTHRYLNHLFDITLPKMGNQIGNPVRWRRVCLDLRIEFLLKEISEEEFKRHLQRTEKAHQKSREYEMILETLVTIWMSQFVHFCFPNHENEVMTLYDLYRQLRQGLKVANEGIEIVNQMYHSTISPLNVFSF</sequence>
<proteinExistence type="predicted"/>
<dbReference type="InterPro" id="IPR031127">
    <property type="entry name" value="E3_UB_ligase_RBR"/>
</dbReference>
<keyword evidence="4" id="KW-0863">Zinc-finger</keyword>
<organism evidence="9">
    <name type="scientific">viral metagenome</name>
    <dbReference type="NCBI Taxonomy" id="1070528"/>
    <lineage>
        <taxon>unclassified sequences</taxon>
        <taxon>metagenomes</taxon>
        <taxon>organismal metagenomes</taxon>
    </lineage>
</organism>
<accession>A0A6C0D0Q0</accession>
<dbReference type="PROSITE" id="PS51873">
    <property type="entry name" value="TRIAD"/>
    <property type="match status" value="1"/>
</dbReference>
<keyword evidence="6" id="KW-0862">Zinc</keyword>
<dbReference type="EMBL" id="MN739518">
    <property type="protein sequence ID" value="QHT10097.1"/>
    <property type="molecule type" value="Genomic_DNA"/>
</dbReference>
<feature type="domain" description="RING-type" evidence="8">
    <location>
        <begin position="5"/>
        <end position="275"/>
    </location>
</feature>
<evidence type="ECO:0000256" key="7">
    <source>
        <dbReference type="SAM" id="Coils"/>
    </source>
</evidence>
<evidence type="ECO:0000256" key="4">
    <source>
        <dbReference type="ARBA" id="ARBA00022771"/>
    </source>
</evidence>
<keyword evidence="7" id="KW-0175">Coiled coil</keyword>
<dbReference type="GO" id="GO:0004842">
    <property type="term" value="F:ubiquitin-protein transferase activity"/>
    <property type="evidence" value="ECO:0007669"/>
    <property type="project" value="InterPro"/>
</dbReference>
<reference evidence="9" key="1">
    <citation type="journal article" date="2020" name="Nature">
        <title>Giant virus diversity and host interactions through global metagenomics.</title>
        <authorList>
            <person name="Schulz F."/>
            <person name="Roux S."/>
            <person name="Paez-Espino D."/>
            <person name="Jungbluth S."/>
            <person name="Walsh D.A."/>
            <person name="Denef V.J."/>
            <person name="McMahon K.D."/>
            <person name="Konstantinidis K.T."/>
            <person name="Eloe-Fadrosh E.A."/>
            <person name="Kyrpides N.C."/>
            <person name="Woyke T."/>
        </authorList>
    </citation>
    <scope>NUCLEOTIDE SEQUENCE</scope>
    <source>
        <strain evidence="9">GVMAG-M-3300023174-104</strain>
    </source>
</reference>
<evidence type="ECO:0000256" key="3">
    <source>
        <dbReference type="ARBA" id="ARBA00022737"/>
    </source>
</evidence>
<keyword evidence="5" id="KW-0833">Ubl conjugation pathway</keyword>
<feature type="coiled-coil region" evidence="7">
    <location>
        <begin position="100"/>
        <end position="141"/>
    </location>
</feature>
<dbReference type="GO" id="GO:0008270">
    <property type="term" value="F:zinc ion binding"/>
    <property type="evidence" value="ECO:0007669"/>
    <property type="project" value="UniProtKB-KW"/>
</dbReference>
<dbReference type="AlphaFoldDB" id="A0A6C0D0Q0"/>
<evidence type="ECO:0000256" key="1">
    <source>
        <dbReference type="ARBA" id="ARBA00022679"/>
    </source>
</evidence>
<name>A0A6C0D0Q0_9ZZZZ</name>
<keyword evidence="3" id="KW-0677">Repeat</keyword>
<keyword evidence="1" id="KW-0808">Transferase</keyword>
<protein>
    <recommendedName>
        <fullName evidence="8">RING-type domain-containing protein</fullName>
    </recommendedName>
</protein>
<evidence type="ECO:0000256" key="6">
    <source>
        <dbReference type="ARBA" id="ARBA00022833"/>
    </source>
</evidence>
<evidence type="ECO:0000256" key="5">
    <source>
        <dbReference type="ARBA" id="ARBA00022786"/>
    </source>
</evidence>
<dbReference type="GO" id="GO:0016567">
    <property type="term" value="P:protein ubiquitination"/>
    <property type="evidence" value="ECO:0007669"/>
    <property type="project" value="InterPro"/>
</dbReference>
<dbReference type="SUPFAM" id="SSF57850">
    <property type="entry name" value="RING/U-box"/>
    <property type="match status" value="1"/>
</dbReference>
<dbReference type="PANTHER" id="PTHR11685">
    <property type="entry name" value="RBR FAMILY RING FINGER AND IBR DOMAIN-CONTAINING"/>
    <property type="match status" value="1"/>
</dbReference>
<keyword evidence="2" id="KW-0479">Metal-binding</keyword>
<dbReference type="Gene3D" id="1.20.120.1750">
    <property type="match status" value="1"/>
</dbReference>
<evidence type="ECO:0000313" key="9">
    <source>
        <dbReference type="EMBL" id="QHT10097.1"/>
    </source>
</evidence>
<dbReference type="InterPro" id="IPR044066">
    <property type="entry name" value="TRIAD_supradom"/>
</dbReference>